<keyword evidence="10 11" id="KW-0807">Transducer</keyword>
<evidence type="ECO:0000256" key="7">
    <source>
        <dbReference type="ARBA" id="ARBA00023157"/>
    </source>
</evidence>
<dbReference type="PANTHER" id="PTHR45695">
    <property type="entry name" value="LEUCOKININ RECEPTOR-RELATED"/>
    <property type="match status" value="1"/>
</dbReference>
<dbReference type="GO" id="GO:0042923">
    <property type="term" value="F:neuropeptide binding"/>
    <property type="evidence" value="ECO:0000318"/>
    <property type="project" value="GO_Central"/>
</dbReference>
<keyword evidence="9" id="KW-0325">Glycoprotein</keyword>
<dbReference type="InterPro" id="IPR008103">
    <property type="entry name" value="KiSS_1_rcpt"/>
</dbReference>
<dbReference type="GeneID" id="118423935"/>
<evidence type="ECO:0000313" key="16">
    <source>
        <dbReference type="RefSeq" id="XP_035688153.1"/>
    </source>
</evidence>
<gene>
    <name evidence="16" type="primary">LOC118423935</name>
</gene>
<dbReference type="InterPro" id="IPR017452">
    <property type="entry name" value="GPCR_Rhodpsn_7TM"/>
</dbReference>
<keyword evidence="2" id="KW-1003">Cell membrane</keyword>
<feature type="chain" id="PRO_5039900562" evidence="13">
    <location>
        <begin position="26"/>
        <end position="413"/>
    </location>
</feature>
<evidence type="ECO:0000313" key="15">
    <source>
        <dbReference type="Proteomes" id="UP000001554"/>
    </source>
</evidence>
<keyword evidence="7" id="KW-1015">Disulfide bond</keyword>
<proteinExistence type="inferred from homology"/>
<keyword evidence="6 12" id="KW-0472">Membrane</keyword>
<dbReference type="OrthoDB" id="10023300at2759"/>
<evidence type="ECO:0000256" key="13">
    <source>
        <dbReference type="SAM" id="SignalP"/>
    </source>
</evidence>
<reference evidence="16" key="2">
    <citation type="submission" date="2025-08" db="UniProtKB">
        <authorList>
            <consortium name="RefSeq"/>
        </authorList>
    </citation>
    <scope>IDENTIFICATION</scope>
    <source>
        <strain evidence="16">S238N-H82</strain>
        <tissue evidence="16">Testes</tissue>
    </source>
</reference>
<dbReference type="PRINTS" id="PR00237">
    <property type="entry name" value="GPCRRHODOPSN"/>
</dbReference>
<dbReference type="GO" id="GO:0043005">
    <property type="term" value="C:neuron projection"/>
    <property type="evidence" value="ECO:0000318"/>
    <property type="project" value="GO_Central"/>
</dbReference>
<feature type="transmembrane region" description="Helical" evidence="12">
    <location>
        <begin position="264"/>
        <end position="284"/>
    </location>
</feature>
<dbReference type="PROSITE" id="PS50262">
    <property type="entry name" value="G_PROTEIN_RECEP_F1_2"/>
    <property type="match status" value="1"/>
</dbReference>
<protein>
    <submittedName>
        <fullName evidence="16">G-protein coupled receptor 54-like</fullName>
    </submittedName>
</protein>
<sequence length="413" mass="46149">MSGHKNRYLLVTLGCVMLLITPAPSMDFVEGEGNYNQTNVTTMEPPPALTVTAYLMTTISAVVFLVGLTGNSLVIYVVARFQEMHTVTNYYISNLAVTDLAFLICCLPFSAVKHVTFEWELGLFMCKFVSYMMQVTVQATCLTLAVLSVDRYCAIVHPVTSMSFRTKKVAKILCASVWAASALLGIPVAVNYELVEYDYYGRRYYCQEVWQSESGQRSYMLYTVLLAYVIPLACCGACGVLIIRRLLTRMERHPAQQRNQARQTRRTTCIIVSVVVIFALSWLPNHAINLWRVYNLKAELTDTIGALKAAALILSYSNSAVNPFVYTLIGENYRNCLKKSAPCARRKSNYSSRFGNSVTRCSCLNGSKGEMTVTFGVRLGHVRNPPLEMKTSYLPSETAQVSMPDLDDDDKIV</sequence>
<comment type="similarity">
    <text evidence="11">Belongs to the G-protein coupled receptor 1 family.</text>
</comment>
<evidence type="ECO:0000256" key="11">
    <source>
        <dbReference type="RuleBase" id="RU000688"/>
    </source>
</evidence>
<dbReference type="PANTHER" id="PTHR45695:SF23">
    <property type="entry name" value="GALANIN-LIKE G-PROTEIN COUPLED RECEPTOR NPR-9"/>
    <property type="match status" value="1"/>
</dbReference>
<dbReference type="CDD" id="cd15095">
    <property type="entry name" value="7tmA_KiSS1R"/>
    <property type="match status" value="1"/>
</dbReference>
<keyword evidence="4 12" id="KW-1133">Transmembrane helix</keyword>
<keyword evidence="13" id="KW-0732">Signal</keyword>
<dbReference type="GO" id="GO:0005886">
    <property type="term" value="C:plasma membrane"/>
    <property type="evidence" value="ECO:0000318"/>
    <property type="project" value="GO_Central"/>
</dbReference>
<keyword evidence="8 11" id="KW-0675">Receptor</keyword>
<feature type="domain" description="G-protein coupled receptors family 1 profile" evidence="14">
    <location>
        <begin position="70"/>
        <end position="326"/>
    </location>
</feature>
<feature type="transmembrane region" description="Helical" evidence="12">
    <location>
        <begin position="91"/>
        <end position="111"/>
    </location>
</feature>
<dbReference type="KEGG" id="bfo:118423935"/>
<evidence type="ECO:0000256" key="6">
    <source>
        <dbReference type="ARBA" id="ARBA00023136"/>
    </source>
</evidence>
<evidence type="ECO:0000256" key="1">
    <source>
        <dbReference type="ARBA" id="ARBA00004651"/>
    </source>
</evidence>
<dbReference type="Gene3D" id="1.20.1070.10">
    <property type="entry name" value="Rhodopsin 7-helix transmembrane proteins"/>
    <property type="match status" value="1"/>
</dbReference>
<dbReference type="GO" id="GO:0007218">
    <property type="term" value="P:neuropeptide signaling pathway"/>
    <property type="evidence" value="ECO:0000318"/>
    <property type="project" value="GO_Central"/>
</dbReference>
<evidence type="ECO:0000256" key="5">
    <source>
        <dbReference type="ARBA" id="ARBA00023040"/>
    </source>
</evidence>
<accession>A0A9J7LSA7</accession>
<feature type="transmembrane region" description="Helical" evidence="12">
    <location>
        <begin position="304"/>
        <end position="329"/>
    </location>
</feature>
<dbReference type="PRINTS" id="PR01728">
    <property type="entry name" value="KISS1RECEPTR"/>
</dbReference>
<evidence type="ECO:0000256" key="10">
    <source>
        <dbReference type="ARBA" id="ARBA00023224"/>
    </source>
</evidence>
<dbReference type="SUPFAM" id="SSF81321">
    <property type="entry name" value="Family A G protein-coupled receptor-like"/>
    <property type="match status" value="1"/>
</dbReference>
<keyword evidence="3 11" id="KW-0812">Transmembrane</keyword>
<feature type="transmembrane region" description="Helical" evidence="12">
    <location>
        <begin position="131"/>
        <end position="149"/>
    </location>
</feature>
<feature type="transmembrane region" description="Helical" evidence="12">
    <location>
        <begin position="219"/>
        <end position="243"/>
    </location>
</feature>
<comment type="subcellular location">
    <subcellularLocation>
        <location evidence="1">Cell membrane</location>
        <topology evidence="1">Multi-pass membrane protein</topology>
    </subcellularLocation>
</comment>
<evidence type="ECO:0000259" key="14">
    <source>
        <dbReference type="PROSITE" id="PS50262"/>
    </source>
</evidence>
<name>A0A9J7LSA7_BRAFL</name>
<feature type="transmembrane region" description="Helical" evidence="12">
    <location>
        <begin position="49"/>
        <end position="79"/>
    </location>
</feature>
<dbReference type="RefSeq" id="XP_035688153.1">
    <property type="nucleotide sequence ID" value="XM_035832260.1"/>
</dbReference>
<dbReference type="Proteomes" id="UP000001554">
    <property type="component" value="Chromosome 10"/>
</dbReference>
<keyword evidence="5 11" id="KW-0297">G-protein coupled receptor</keyword>
<feature type="signal peptide" evidence="13">
    <location>
        <begin position="1"/>
        <end position="25"/>
    </location>
</feature>
<reference evidence="15" key="1">
    <citation type="journal article" date="2020" name="Nat. Ecol. Evol.">
        <title>Deeply conserved synteny resolves early events in vertebrate evolution.</title>
        <authorList>
            <person name="Simakov O."/>
            <person name="Marletaz F."/>
            <person name="Yue J.X."/>
            <person name="O'Connell B."/>
            <person name="Jenkins J."/>
            <person name="Brandt A."/>
            <person name="Calef R."/>
            <person name="Tung C.H."/>
            <person name="Huang T.K."/>
            <person name="Schmutz J."/>
            <person name="Satoh N."/>
            <person name="Yu J.K."/>
            <person name="Putnam N.H."/>
            <person name="Green R.E."/>
            <person name="Rokhsar D.S."/>
        </authorList>
    </citation>
    <scope>NUCLEOTIDE SEQUENCE [LARGE SCALE GENOMIC DNA]</scope>
    <source>
        <strain evidence="15">S238N-H82</strain>
    </source>
</reference>
<evidence type="ECO:0000256" key="2">
    <source>
        <dbReference type="ARBA" id="ARBA00022475"/>
    </source>
</evidence>
<feature type="transmembrane region" description="Helical" evidence="12">
    <location>
        <begin position="169"/>
        <end position="190"/>
    </location>
</feature>
<dbReference type="GO" id="GO:0004930">
    <property type="term" value="F:G protein-coupled receptor activity"/>
    <property type="evidence" value="ECO:0000318"/>
    <property type="project" value="GO_Central"/>
</dbReference>
<dbReference type="InterPro" id="IPR000276">
    <property type="entry name" value="GPCR_Rhodpsn"/>
</dbReference>
<evidence type="ECO:0000256" key="8">
    <source>
        <dbReference type="ARBA" id="ARBA00023170"/>
    </source>
</evidence>
<dbReference type="Pfam" id="PF00001">
    <property type="entry name" value="7tm_1"/>
    <property type="match status" value="1"/>
</dbReference>
<evidence type="ECO:0000256" key="4">
    <source>
        <dbReference type="ARBA" id="ARBA00022989"/>
    </source>
</evidence>
<keyword evidence="15" id="KW-1185">Reference proteome</keyword>
<organism evidence="15 16">
    <name type="scientific">Branchiostoma floridae</name>
    <name type="common">Florida lancelet</name>
    <name type="synonym">Amphioxus</name>
    <dbReference type="NCBI Taxonomy" id="7739"/>
    <lineage>
        <taxon>Eukaryota</taxon>
        <taxon>Metazoa</taxon>
        <taxon>Chordata</taxon>
        <taxon>Cephalochordata</taxon>
        <taxon>Leptocardii</taxon>
        <taxon>Amphioxiformes</taxon>
        <taxon>Branchiostomatidae</taxon>
        <taxon>Branchiostoma</taxon>
    </lineage>
</organism>
<evidence type="ECO:0000256" key="3">
    <source>
        <dbReference type="ARBA" id="ARBA00022692"/>
    </source>
</evidence>
<dbReference type="AlphaFoldDB" id="A0A9J7LSA7"/>
<evidence type="ECO:0000256" key="9">
    <source>
        <dbReference type="ARBA" id="ARBA00023180"/>
    </source>
</evidence>
<dbReference type="OMA" id="VIPLACC"/>
<dbReference type="PROSITE" id="PS00237">
    <property type="entry name" value="G_PROTEIN_RECEP_F1_1"/>
    <property type="match status" value="1"/>
</dbReference>
<evidence type="ECO:0000256" key="12">
    <source>
        <dbReference type="SAM" id="Phobius"/>
    </source>
</evidence>